<dbReference type="Gene3D" id="3.30.390.50">
    <property type="entry name" value="CO dehydrogenase flavoprotein, C-terminal domain"/>
    <property type="match status" value="1"/>
</dbReference>
<accession>A0A2S9YIF9</accession>
<comment type="caution">
    <text evidence="2">The sequence shown here is derived from an EMBL/GenBank/DDBJ whole genome shotgun (WGS) entry which is preliminary data.</text>
</comment>
<dbReference type="InterPro" id="IPR036318">
    <property type="entry name" value="FAD-bd_PCMH-like_sf"/>
</dbReference>
<dbReference type="RefSeq" id="WP_106091937.1">
    <property type="nucleotide sequence ID" value="NZ_PVNL01000101.1"/>
</dbReference>
<dbReference type="SMART" id="SM01092">
    <property type="entry name" value="CO_deh_flav_C"/>
    <property type="match status" value="1"/>
</dbReference>
<dbReference type="Pfam" id="PF00941">
    <property type="entry name" value="FAD_binding_5"/>
    <property type="match status" value="1"/>
</dbReference>
<feature type="domain" description="FAD-binding PCMH-type" evidence="1">
    <location>
        <begin position="1"/>
        <end position="213"/>
    </location>
</feature>
<dbReference type="GO" id="GO:0016491">
    <property type="term" value="F:oxidoreductase activity"/>
    <property type="evidence" value="ECO:0007669"/>
    <property type="project" value="UniProtKB-KW"/>
</dbReference>
<dbReference type="Pfam" id="PF03450">
    <property type="entry name" value="CO_deh_flav_C"/>
    <property type="match status" value="1"/>
</dbReference>
<keyword evidence="2" id="KW-0560">Oxidoreductase</keyword>
<organism evidence="2 3">
    <name type="scientific">Enhygromyxa salina</name>
    <dbReference type="NCBI Taxonomy" id="215803"/>
    <lineage>
        <taxon>Bacteria</taxon>
        <taxon>Pseudomonadati</taxon>
        <taxon>Myxococcota</taxon>
        <taxon>Polyangia</taxon>
        <taxon>Nannocystales</taxon>
        <taxon>Nannocystaceae</taxon>
        <taxon>Enhygromyxa</taxon>
    </lineage>
</organism>
<dbReference type="PROSITE" id="PS51387">
    <property type="entry name" value="FAD_PCMH"/>
    <property type="match status" value="1"/>
</dbReference>
<protein>
    <submittedName>
        <fullName evidence="2">4-hydroxybenzoyl-CoA reductase subunit beta</fullName>
        <ecNumber evidence="2">1.3.7.9</ecNumber>
    </submittedName>
</protein>
<dbReference type="SUPFAM" id="SSF55447">
    <property type="entry name" value="CO dehydrogenase flavoprotein C-terminal domain-like"/>
    <property type="match status" value="1"/>
</dbReference>
<proteinExistence type="predicted"/>
<dbReference type="GO" id="GO:0071949">
    <property type="term" value="F:FAD binding"/>
    <property type="evidence" value="ECO:0007669"/>
    <property type="project" value="InterPro"/>
</dbReference>
<dbReference type="InterPro" id="IPR016166">
    <property type="entry name" value="FAD-bd_PCMH"/>
</dbReference>
<dbReference type="EMBL" id="PVNL01000101">
    <property type="protein sequence ID" value="PRQ04869.1"/>
    <property type="molecule type" value="Genomic_DNA"/>
</dbReference>
<sequence length="334" mass="35243">MIVFPKTVDEAMALAVELGGSYRAGGTDLQERRQHLAVLGQHTLAPIVDLRDVPGLDSVACDDRGAWIGAMTTLADLAAHRVLRERWPGVAEACEALANPQIRAVASIGGNLMQAPRCWYYRHPDYQCLRKGGTSCFAREGDHLFHVCFDTAPCVAPHPSTVALALVAYEAEVELIQPATPEPTRAPIQAVLGADAVAEHAIITTIRLGAPVANERSAYVRASNRAHAEWALAEVTVRLVLDQSGAIVFVRVAAGGVAPTPLRLSAVEDALVGVVPEPLALAKAAALARADAKPLAMTGYKLELLEGAVLEALERALQTSPSPSAITTPSQDGA</sequence>
<dbReference type="Gene3D" id="3.30.465.10">
    <property type="match status" value="1"/>
</dbReference>
<name>A0A2S9YIF9_9BACT</name>
<dbReference type="InterPro" id="IPR002346">
    <property type="entry name" value="Mopterin_DH_FAD-bd"/>
</dbReference>
<evidence type="ECO:0000313" key="3">
    <source>
        <dbReference type="Proteomes" id="UP000238823"/>
    </source>
</evidence>
<dbReference type="InterPro" id="IPR051312">
    <property type="entry name" value="Diverse_Substr_Oxidored"/>
</dbReference>
<dbReference type="PANTHER" id="PTHR42659:SF9">
    <property type="entry name" value="XANTHINE DEHYDROGENASE FAD-BINDING SUBUNIT XDHB-RELATED"/>
    <property type="match status" value="1"/>
</dbReference>
<evidence type="ECO:0000259" key="1">
    <source>
        <dbReference type="PROSITE" id="PS51387"/>
    </source>
</evidence>
<gene>
    <name evidence="2" type="primary">hcrB_3</name>
    <name evidence="2" type="ORF">ENSA7_50420</name>
</gene>
<dbReference type="SUPFAM" id="SSF56176">
    <property type="entry name" value="FAD-binding/transporter-associated domain-like"/>
    <property type="match status" value="1"/>
</dbReference>
<dbReference type="EC" id="1.3.7.9" evidence="2"/>
<dbReference type="PANTHER" id="PTHR42659">
    <property type="entry name" value="XANTHINE DEHYDROGENASE SUBUNIT C-RELATED"/>
    <property type="match status" value="1"/>
</dbReference>
<evidence type="ECO:0000313" key="2">
    <source>
        <dbReference type="EMBL" id="PRQ04869.1"/>
    </source>
</evidence>
<dbReference type="InterPro" id="IPR016169">
    <property type="entry name" value="FAD-bd_PCMH_sub2"/>
</dbReference>
<dbReference type="Proteomes" id="UP000238823">
    <property type="component" value="Unassembled WGS sequence"/>
</dbReference>
<dbReference type="AlphaFoldDB" id="A0A2S9YIF9"/>
<dbReference type="InterPro" id="IPR005107">
    <property type="entry name" value="CO_DH_flav_C"/>
</dbReference>
<reference evidence="2 3" key="1">
    <citation type="submission" date="2018-03" db="EMBL/GenBank/DDBJ databases">
        <title>Draft Genome Sequences of the Obligatory Marine Myxobacteria Enhygromyxa salina SWB007.</title>
        <authorList>
            <person name="Poehlein A."/>
            <person name="Moghaddam J.A."/>
            <person name="Harms H."/>
            <person name="Alanjari M."/>
            <person name="Koenig G.M."/>
            <person name="Daniel R."/>
            <person name="Schaeberle T.F."/>
        </authorList>
    </citation>
    <scope>NUCLEOTIDE SEQUENCE [LARGE SCALE GENOMIC DNA]</scope>
    <source>
        <strain evidence="2 3">SWB007</strain>
    </source>
</reference>
<dbReference type="OrthoDB" id="9783813at2"/>
<dbReference type="InterPro" id="IPR036683">
    <property type="entry name" value="CO_DH_flav_C_dom_sf"/>
</dbReference>